<evidence type="ECO:0000256" key="1">
    <source>
        <dbReference type="SAM" id="Coils"/>
    </source>
</evidence>
<name>A0A1I5T267_9BACT</name>
<keyword evidence="2" id="KW-0472">Membrane</keyword>
<keyword evidence="1" id="KW-0175">Coiled coil</keyword>
<feature type="coiled-coil region" evidence="1">
    <location>
        <begin position="47"/>
        <end position="98"/>
    </location>
</feature>
<dbReference type="AlphaFoldDB" id="A0A1I5T267"/>
<keyword evidence="4" id="KW-1185">Reference proteome</keyword>
<dbReference type="EMBL" id="FOXH01000005">
    <property type="protein sequence ID" value="SFP76556.1"/>
    <property type="molecule type" value="Genomic_DNA"/>
</dbReference>
<dbReference type="Proteomes" id="UP000199306">
    <property type="component" value="Unassembled WGS sequence"/>
</dbReference>
<evidence type="ECO:0000313" key="3">
    <source>
        <dbReference type="EMBL" id="SFP76556.1"/>
    </source>
</evidence>
<reference evidence="3 4" key="1">
    <citation type="submission" date="2016-10" db="EMBL/GenBank/DDBJ databases">
        <authorList>
            <person name="de Groot N.N."/>
        </authorList>
    </citation>
    <scope>NUCLEOTIDE SEQUENCE [LARGE SCALE GENOMIC DNA]</scope>
    <source>
        <strain evidence="4">E92,LMG 26720,CCM 7988</strain>
    </source>
</reference>
<keyword evidence="2" id="KW-1133">Transmembrane helix</keyword>
<proteinExistence type="predicted"/>
<evidence type="ECO:0000313" key="4">
    <source>
        <dbReference type="Proteomes" id="UP000199306"/>
    </source>
</evidence>
<feature type="transmembrane region" description="Helical" evidence="2">
    <location>
        <begin position="23"/>
        <end position="42"/>
    </location>
</feature>
<gene>
    <name evidence="3" type="ORF">SAMN04515674_105310</name>
</gene>
<dbReference type="STRING" id="1079859.SAMN04515674_105310"/>
<sequence>MDLLWLKSIVSNILLKLSAKVQVPVFVILFLVLLSSALWYSVSNNRKKEQQSRAVELQKQVESNLEQTLQLSRIRKQNDDLRIVIETIINDNERLRKKYDIKVDDIRRASDFELQQQLDSLFNYRHIAKKK</sequence>
<evidence type="ECO:0000256" key="2">
    <source>
        <dbReference type="SAM" id="Phobius"/>
    </source>
</evidence>
<keyword evidence="2" id="KW-0812">Transmembrane</keyword>
<protein>
    <submittedName>
        <fullName evidence="3">Uncharacterized protein</fullName>
    </submittedName>
</protein>
<organism evidence="3 4">
    <name type="scientific">Pseudarcicella hirudinis</name>
    <dbReference type="NCBI Taxonomy" id="1079859"/>
    <lineage>
        <taxon>Bacteria</taxon>
        <taxon>Pseudomonadati</taxon>
        <taxon>Bacteroidota</taxon>
        <taxon>Cytophagia</taxon>
        <taxon>Cytophagales</taxon>
        <taxon>Flectobacillaceae</taxon>
        <taxon>Pseudarcicella</taxon>
    </lineage>
</organism>
<accession>A0A1I5T267</accession>